<evidence type="ECO:0000313" key="2">
    <source>
        <dbReference type="Proteomes" id="UP000324222"/>
    </source>
</evidence>
<keyword evidence="2" id="KW-1185">Reference proteome</keyword>
<evidence type="ECO:0000313" key="1">
    <source>
        <dbReference type="EMBL" id="MPC64789.1"/>
    </source>
</evidence>
<protein>
    <submittedName>
        <fullName evidence="1">Uncharacterized protein</fullName>
    </submittedName>
</protein>
<organism evidence="1 2">
    <name type="scientific">Portunus trituberculatus</name>
    <name type="common">Swimming crab</name>
    <name type="synonym">Neptunus trituberculatus</name>
    <dbReference type="NCBI Taxonomy" id="210409"/>
    <lineage>
        <taxon>Eukaryota</taxon>
        <taxon>Metazoa</taxon>
        <taxon>Ecdysozoa</taxon>
        <taxon>Arthropoda</taxon>
        <taxon>Crustacea</taxon>
        <taxon>Multicrustacea</taxon>
        <taxon>Malacostraca</taxon>
        <taxon>Eumalacostraca</taxon>
        <taxon>Eucarida</taxon>
        <taxon>Decapoda</taxon>
        <taxon>Pleocyemata</taxon>
        <taxon>Brachyura</taxon>
        <taxon>Eubrachyura</taxon>
        <taxon>Portunoidea</taxon>
        <taxon>Portunidae</taxon>
        <taxon>Portuninae</taxon>
        <taxon>Portunus</taxon>
    </lineage>
</organism>
<name>A0A5B7H4H5_PORTR</name>
<gene>
    <name evidence="1" type="ORF">E2C01_058910</name>
</gene>
<proteinExistence type="predicted"/>
<accession>A0A5B7H4H5</accession>
<dbReference type="Proteomes" id="UP000324222">
    <property type="component" value="Unassembled WGS sequence"/>
</dbReference>
<dbReference type="EMBL" id="VSRR010022582">
    <property type="protein sequence ID" value="MPC64789.1"/>
    <property type="molecule type" value="Genomic_DNA"/>
</dbReference>
<sequence>MAAWLMISLFGNKESNEMHQMKISGSGEIRGQHFSRFLVHTMSDLKVVSMVPVLHGSSESLMRVPHHRWGENQ</sequence>
<dbReference type="AlphaFoldDB" id="A0A5B7H4H5"/>
<reference evidence="1 2" key="1">
    <citation type="submission" date="2019-05" db="EMBL/GenBank/DDBJ databases">
        <title>Another draft genome of Portunus trituberculatus and its Hox gene families provides insights of decapod evolution.</title>
        <authorList>
            <person name="Jeong J.-H."/>
            <person name="Song I."/>
            <person name="Kim S."/>
            <person name="Choi T."/>
            <person name="Kim D."/>
            <person name="Ryu S."/>
            <person name="Kim W."/>
        </authorList>
    </citation>
    <scope>NUCLEOTIDE SEQUENCE [LARGE SCALE GENOMIC DNA]</scope>
    <source>
        <tissue evidence="1">Muscle</tissue>
    </source>
</reference>
<comment type="caution">
    <text evidence="1">The sequence shown here is derived from an EMBL/GenBank/DDBJ whole genome shotgun (WGS) entry which is preliminary data.</text>
</comment>